<dbReference type="PIRSF" id="PIRSF008502">
    <property type="entry name" value="UCP008502"/>
    <property type="match status" value="1"/>
</dbReference>
<dbReference type="Proteomes" id="UP000676325">
    <property type="component" value="Unassembled WGS sequence"/>
</dbReference>
<gene>
    <name evidence="1" type="ORF">KDK95_32455</name>
</gene>
<evidence type="ECO:0000313" key="2">
    <source>
        <dbReference type="Proteomes" id="UP000676325"/>
    </source>
</evidence>
<keyword evidence="2" id="KW-1185">Reference proteome</keyword>
<accession>A0A941EGI9</accession>
<dbReference type="Pfam" id="PF08002">
    <property type="entry name" value="DUF1697"/>
    <property type="match status" value="1"/>
</dbReference>
<evidence type="ECO:0000313" key="1">
    <source>
        <dbReference type="EMBL" id="MBR7831062.1"/>
    </source>
</evidence>
<dbReference type="AlphaFoldDB" id="A0A941EGI9"/>
<dbReference type="RefSeq" id="WP_212522179.1">
    <property type="nucleotide sequence ID" value="NZ_JAGSOH010000180.1"/>
</dbReference>
<dbReference type="SUPFAM" id="SSF160379">
    <property type="entry name" value="SP0830-like"/>
    <property type="match status" value="1"/>
</dbReference>
<reference evidence="1" key="1">
    <citation type="submission" date="2021-04" db="EMBL/GenBank/DDBJ databases">
        <title>Genome based classification of Actinospica acidithermotolerans sp. nov., an actinobacterium isolated from an Indonesian hot spring.</title>
        <authorList>
            <person name="Kusuma A.B."/>
            <person name="Putra K.E."/>
            <person name="Nafisah S."/>
            <person name="Loh J."/>
            <person name="Nouioui I."/>
            <person name="Goodfellow M."/>
        </authorList>
    </citation>
    <scope>NUCLEOTIDE SEQUENCE</scope>
    <source>
        <strain evidence="1">MGRD01-02</strain>
    </source>
</reference>
<organism evidence="1 2">
    <name type="scientific">Actinospica acidithermotolerans</name>
    <dbReference type="NCBI Taxonomy" id="2828514"/>
    <lineage>
        <taxon>Bacteria</taxon>
        <taxon>Bacillati</taxon>
        <taxon>Actinomycetota</taxon>
        <taxon>Actinomycetes</taxon>
        <taxon>Catenulisporales</taxon>
        <taxon>Actinospicaceae</taxon>
        <taxon>Actinospica</taxon>
    </lineage>
</organism>
<proteinExistence type="predicted"/>
<dbReference type="Gene3D" id="3.30.70.1280">
    <property type="entry name" value="SP0830-like domains"/>
    <property type="match status" value="1"/>
</dbReference>
<dbReference type="PANTHER" id="PTHR36439">
    <property type="entry name" value="BLL4334 PROTEIN"/>
    <property type="match status" value="1"/>
</dbReference>
<protein>
    <submittedName>
        <fullName evidence="1">DUF1697 domain-containing protein</fullName>
    </submittedName>
</protein>
<dbReference type="PANTHER" id="PTHR36439:SF1">
    <property type="entry name" value="DUF1697 DOMAIN-CONTAINING PROTEIN"/>
    <property type="match status" value="1"/>
</dbReference>
<comment type="caution">
    <text evidence="1">The sequence shown here is derived from an EMBL/GenBank/DDBJ whole genome shotgun (WGS) entry which is preliminary data.</text>
</comment>
<dbReference type="EMBL" id="JAGSOH010000180">
    <property type="protein sequence ID" value="MBR7831062.1"/>
    <property type="molecule type" value="Genomic_DNA"/>
</dbReference>
<sequence length="179" mass="19697">MGRQIALLRAVNVGKRQVPMAKLRELMAAAGFQEVATHLQSGNVLLADGGLSAAENGRRLEKLLLDEFGFVVECVMRTTEQLDAVIAANPLPDRVADAKRYVVTFFDHAPEAGLVAALKPEDFAPDEFAFIGDELYSWSPNGVHTSKFTQQFLTRKLKVQVATGRNWDTVLKLRELAGD</sequence>
<name>A0A941EGI9_9ACTN</name>
<dbReference type="InterPro" id="IPR012545">
    <property type="entry name" value="DUF1697"/>
</dbReference>